<evidence type="ECO:0000259" key="5">
    <source>
        <dbReference type="PROSITE" id="PS50931"/>
    </source>
</evidence>
<dbReference type="InterPro" id="IPR005119">
    <property type="entry name" value="LysR_subst-bd"/>
</dbReference>
<organism evidence="6 7">
    <name type="scientific">Devosia honganensis</name>
    <dbReference type="NCBI Taxonomy" id="1610527"/>
    <lineage>
        <taxon>Bacteria</taxon>
        <taxon>Pseudomonadati</taxon>
        <taxon>Pseudomonadota</taxon>
        <taxon>Alphaproteobacteria</taxon>
        <taxon>Hyphomicrobiales</taxon>
        <taxon>Devosiaceae</taxon>
        <taxon>Devosia</taxon>
    </lineage>
</organism>
<sequence length="302" mass="33686">MDERQMRYFVALYEEQSITKAARRVHVVQPAVSQQIRKVEADFNVKLFDRTSSGVIPNAIARRLYPLCIKTLDNIEAVRQSLREHSGVSAETLTVGVQSSVTQAVMGSVLLDFNAASPDVNIQLREGYSANLIEWLIEGVIDFAILSMNEVDRRLKYEPIAVEPLIVVMSKNTEHRSATIGGADIDRFHIITPARGNQLRSLIDAEFSRVGLTYRPSMEVDSMATVFQVISRPGWATLMPLCAFPNDARRHDLRSYRLVEPEISRMLVVATLPNRAVSDAARPLIDLLREAVAAAQRTVGQA</sequence>
<evidence type="ECO:0000256" key="3">
    <source>
        <dbReference type="ARBA" id="ARBA00023125"/>
    </source>
</evidence>
<dbReference type="Pfam" id="PF00126">
    <property type="entry name" value="HTH_1"/>
    <property type="match status" value="1"/>
</dbReference>
<dbReference type="CDD" id="cd05466">
    <property type="entry name" value="PBP2_LTTR_substrate"/>
    <property type="match status" value="1"/>
</dbReference>
<dbReference type="PROSITE" id="PS50931">
    <property type="entry name" value="HTH_LYSR"/>
    <property type="match status" value="1"/>
</dbReference>
<dbReference type="Pfam" id="PF03466">
    <property type="entry name" value="LysR_substrate"/>
    <property type="match status" value="1"/>
</dbReference>
<dbReference type="SUPFAM" id="SSF46785">
    <property type="entry name" value="Winged helix' DNA-binding domain"/>
    <property type="match status" value="1"/>
</dbReference>
<dbReference type="PANTHER" id="PTHR30419">
    <property type="entry name" value="HTH-TYPE TRANSCRIPTIONAL REGULATOR YBHD"/>
    <property type="match status" value="1"/>
</dbReference>
<keyword evidence="3" id="KW-0238">DNA-binding</keyword>
<keyword evidence="2" id="KW-0805">Transcription regulation</keyword>
<keyword evidence="4" id="KW-0804">Transcription</keyword>
<accession>A0ABV7WX18</accession>
<dbReference type="Gene3D" id="3.40.190.290">
    <property type="match status" value="1"/>
</dbReference>
<dbReference type="Proteomes" id="UP001595613">
    <property type="component" value="Unassembled WGS sequence"/>
</dbReference>
<proteinExistence type="inferred from homology"/>
<evidence type="ECO:0000256" key="1">
    <source>
        <dbReference type="ARBA" id="ARBA00009437"/>
    </source>
</evidence>
<evidence type="ECO:0000256" key="2">
    <source>
        <dbReference type="ARBA" id="ARBA00023015"/>
    </source>
</evidence>
<reference evidence="7" key="1">
    <citation type="journal article" date="2019" name="Int. J. Syst. Evol. Microbiol.">
        <title>The Global Catalogue of Microorganisms (GCM) 10K type strain sequencing project: providing services to taxonomists for standard genome sequencing and annotation.</title>
        <authorList>
            <consortium name="The Broad Institute Genomics Platform"/>
            <consortium name="The Broad Institute Genome Sequencing Center for Infectious Disease"/>
            <person name="Wu L."/>
            <person name="Ma J."/>
        </authorList>
    </citation>
    <scope>NUCLEOTIDE SEQUENCE [LARGE SCALE GENOMIC DNA]</scope>
    <source>
        <strain evidence="7">KCTC 42281</strain>
    </source>
</reference>
<name>A0ABV7WX18_9HYPH</name>
<feature type="domain" description="HTH lysR-type" evidence="5">
    <location>
        <begin position="1"/>
        <end position="58"/>
    </location>
</feature>
<dbReference type="SUPFAM" id="SSF53850">
    <property type="entry name" value="Periplasmic binding protein-like II"/>
    <property type="match status" value="1"/>
</dbReference>
<dbReference type="Gene3D" id="1.10.10.10">
    <property type="entry name" value="Winged helix-like DNA-binding domain superfamily/Winged helix DNA-binding domain"/>
    <property type="match status" value="1"/>
</dbReference>
<dbReference type="InterPro" id="IPR000847">
    <property type="entry name" value="LysR_HTH_N"/>
</dbReference>
<evidence type="ECO:0000313" key="7">
    <source>
        <dbReference type="Proteomes" id="UP001595613"/>
    </source>
</evidence>
<evidence type="ECO:0000313" key="6">
    <source>
        <dbReference type="EMBL" id="MFC3703577.1"/>
    </source>
</evidence>
<comment type="similarity">
    <text evidence="1">Belongs to the LysR transcriptional regulatory family.</text>
</comment>
<dbReference type="InterPro" id="IPR036388">
    <property type="entry name" value="WH-like_DNA-bd_sf"/>
</dbReference>
<comment type="caution">
    <text evidence="6">The sequence shown here is derived from an EMBL/GenBank/DDBJ whole genome shotgun (WGS) entry which is preliminary data.</text>
</comment>
<keyword evidence="7" id="KW-1185">Reference proteome</keyword>
<dbReference type="InterPro" id="IPR050950">
    <property type="entry name" value="HTH-type_LysR_regulators"/>
</dbReference>
<protein>
    <submittedName>
        <fullName evidence="6">LysR family transcriptional regulator</fullName>
    </submittedName>
</protein>
<gene>
    <name evidence="6" type="ORF">ACFOOL_02255</name>
</gene>
<evidence type="ECO:0000256" key="4">
    <source>
        <dbReference type="ARBA" id="ARBA00023163"/>
    </source>
</evidence>
<dbReference type="PRINTS" id="PR00039">
    <property type="entry name" value="HTHLYSR"/>
</dbReference>
<dbReference type="InterPro" id="IPR036390">
    <property type="entry name" value="WH_DNA-bd_sf"/>
</dbReference>
<dbReference type="EMBL" id="JBHRYD010000001">
    <property type="protein sequence ID" value="MFC3703577.1"/>
    <property type="molecule type" value="Genomic_DNA"/>
</dbReference>
<dbReference type="RefSeq" id="WP_380094491.1">
    <property type="nucleotide sequence ID" value="NZ_JBHRYD010000001.1"/>
</dbReference>